<dbReference type="RefSeq" id="WP_344789528.1">
    <property type="nucleotide sequence ID" value="NZ_BAABCA010000008.1"/>
</dbReference>
<gene>
    <name evidence="1" type="ORF">GCM10022291_33610</name>
</gene>
<evidence type="ECO:0000313" key="1">
    <source>
        <dbReference type="EMBL" id="GAA4239412.1"/>
    </source>
</evidence>
<evidence type="ECO:0000313" key="2">
    <source>
        <dbReference type="Proteomes" id="UP001501496"/>
    </source>
</evidence>
<dbReference type="Gene3D" id="1.10.1200.20">
    <property type="entry name" value="Colicin E immunity protein"/>
    <property type="match status" value="1"/>
</dbReference>
<accession>A0ABP8CHK5</accession>
<dbReference type="EMBL" id="BAABCA010000008">
    <property type="protein sequence ID" value="GAA4239412.1"/>
    <property type="molecule type" value="Genomic_DNA"/>
</dbReference>
<reference evidence="2" key="1">
    <citation type="journal article" date="2019" name="Int. J. Syst. Evol. Microbiol.">
        <title>The Global Catalogue of Microorganisms (GCM) 10K type strain sequencing project: providing services to taxonomists for standard genome sequencing and annotation.</title>
        <authorList>
            <consortium name="The Broad Institute Genomics Platform"/>
            <consortium name="The Broad Institute Genome Sequencing Center for Infectious Disease"/>
            <person name="Wu L."/>
            <person name="Ma J."/>
        </authorList>
    </citation>
    <scope>NUCLEOTIDE SEQUENCE [LARGE SCALE GENOMIC DNA]</scope>
    <source>
        <strain evidence="2">JCM 17630</strain>
    </source>
</reference>
<dbReference type="SUPFAM" id="SSF47345">
    <property type="entry name" value="Colicin E immunity proteins"/>
    <property type="match status" value="1"/>
</dbReference>
<name>A0ABP8CHK5_9FLAO</name>
<proteinExistence type="predicted"/>
<evidence type="ECO:0008006" key="3">
    <source>
        <dbReference type="Google" id="ProtNLM"/>
    </source>
</evidence>
<comment type="caution">
    <text evidence="1">The sequence shown here is derived from an EMBL/GenBank/DDBJ whole genome shotgun (WGS) entry which is preliminary data.</text>
</comment>
<protein>
    <recommendedName>
        <fullName evidence="3">Colicin immunity protein</fullName>
    </recommendedName>
</protein>
<dbReference type="InterPro" id="IPR035900">
    <property type="entry name" value="Colicin_E_sf"/>
</dbReference>
<dbReference type="Proteomes" id="UP001501496">
    <property type="component" value="Unassembled WGS sequence"/>
</dbReference>
<sequence length="78" mass="8967">MTKEELIEIGKQILKAEGSESELNILHEVFNKNIPYPNGANLFYYPENYNARKDNISNYNPSVESVVDKCLNYKAINL</sequence>
<keyword evidence="2" id="KW-1185">Reference proteome</keyword>
<organism evidence="1 2">
    <name type="scientific">Postechiella marina</name>
    <dbReference type="NCBI Taxonomy" id="943941"/>
    <lineage>
        <taxon>Bacteria</taxon>
        <taxon>Pseudomonadati</taxon>
        <taxon>Bacteroidota</taxon>
        <taxon>Flavobacteriia</taxon>
        <taxon>Flavobacteriales</taxon>
        <taxon>Flavobacteriaceae</taxon>
        <taxon>Postechiella</taxon>
    </lineage>
</organism>